<comment type="caution">
    <text evidence="1">The sequence shown here is derived from an EMBL/GenBank/DDBJ whole genome shotgun (WGS) entry which is preliminary data.</text>
</comment>
<accession>A0A8J3CI95</accession>
<dbReference type="GO" id="GO:0003677">
    <property type="term" value="F:DNA binding"/>
    <property type="evidence" value="ECO:0007669"/>
    <property type="project" value="InterPro"/>
</dbReference>
<proteinExistence type="predicted"/>
<keyword evidence="2" id="KW-1185">Reference proteome</keyword>
<dbReference type="RefSeq" id="WP_189061782.1">
    <property type="nucleotide sequence ID" value="NZ_BMMK01000051.1"/>
</dbReference>
<dbReference type="EMBL" id="BMMK01000051">
    <property type="protein sequence ID" value="GGM81241.1"/>
    <property type="molecule type" value="Genomic_DNA"/>
</dbReference>
<reference evidence="1" key="2">
    <citation type="submission" date="2020-09" db="EMBL/GenBank/DDBJ databases">
        <authorList>
            <person name="Sun Q."/>
            <person name="Zhou Y."/>
        </authorList>
    </citation>
    <scope>NUCLEOTIDE SEQUENCE</scope>
    <source>
        <strain evidence="1">CGMCC 4.5737</strain>
    </source>
</reference>
<dbReference type="Gene3D" id="1.10.260.40">
    <property type="entry name" value="lambda repressor-like DNA-binding domains"/>
    <property type="match status" value="1"/>
</dbReference>
<evidence type="ECO:0000313" key="2">
    <source>
        <dbReference type="Proteomes" id="UP000637578"/>
    </source>
</evidence>
<reference evidence="1" key="1">
    <citation type="journal article" date="2014" name="Int. J. Syst. Evol. Microbiol.">
        <title>Complete genome sequence of Corynebacterium casei LMG S-19264T (=DSM 44701T), isolated from a smear-ripened cheese.</title>
        <authorList>
            <consortium name="US DOE Joint Genome Institute (JGI-PGF)"/>
            <person name="Walter F."/>
            <person name="Albersmeier A."/>
            <person name="Kalinowski J."/>
            <person name="Ruckert C."/>
        </authorList>
    </citation>
    <scope>NUCLEOTIDE SEQUENCE</scope>
    <source>
        <strain evidence="1">CGMCC 4.5737</strain>
    </source>
</reference>
<evidence type="ECO:0000313" key="1">
    <source>
        <dbReference type="EMBL" id="GGM81241.1"/>
    </source>
</evidence>
<name>A0A8J3CI95_9PSEU</name>
<protein>
    <recommendedName>
        <fullName evidence="3">HTH cro/C1-type domain-containing protein</fullName>
    </recommendedName>
</protein>
<dbReference type="AlphaFoldDB" id="A0A8J3CI95"/>
<dbReference type="InterPro" id="IPR010982">
    <property type="entry name" value="Lambda_DNA-bd_dom_sf"/>
</dbReference>
<sequence>MRGDHAGEHGSPVFVARLRSLFDEITYVDEAGRRRRFSNQYVGEQTGLSRSYIDGLRNGRNTNPGLNVLTALVKFFNDHRDPNRPAITVSYLAGDEAGPIEVEDDVLRERLADQDVRTIAMRAGEASARTRRQILAMLDVLEDRGSVQGQLEA</sequence>
<evidence type="ECO:0008006" key="3">
    <source>
        <dbReference type="Google" id="ProtNLM"/>
    </source>
</evidence>
<gene>
    <name evidence="1" type="ORF">GCM10012275_59850</name>
</gene>
<dbReference type="SUPFAM" id="SSF47413">
    <property type="entry name" value="lambda repressor-like DNA-binding domains"/>
    <property type="match status" value="1"/>
</dbReference>
<dbReference type="Proteomes" id="UP000637578">
    <property type="component" value="Unassembled WGS sequence"/>
</dbReference>
<organism evidence="1 2">
    <name type="scientific">Longimycelium tulufanense</name>
    <dbReference type="NCBI Taxonomy" id="907463"/>
    <lineage>
        <taxon>Bacteria</taxon>
        <taxon>Bacillati</taxon>
        <taxon>Actinomycetota</taxon>
        <taxon>Actinomycetes</taxon>
        <taxon>Pseudonocardiales</taxon>
        <taxon>Pseudonocardiaceae</taxon>
        <taxon>Longimycelium</taxon>
    </lineage>
</organism>